<dbReference type="AlphaFoldDB" id="A0A7T0G375"/>
<sequence length="288" mass="32705">MSESSSTDHVLKDIVEPVNRYFHVPVSARIVSWLCQTRATPNQVSYTSILLGILSGLAFMSGGHFGMFWGGVLLELSLILDCVDGQLARATGQSSEWGRLLDGIGGYVAYLAVVFGITYSLPEFTGALAVVTVVCIMKAICFDYCKQYFTARVQEGTDGSRADVLKTYQKWSQSQSGILKVYFYYLQLQQWVFHGRWSSINDYSLEDERKASEEILTQEERNAFYLKTRPLTRIWRWNGHEFCLFLLAAFSLFDLLPMLLTPLAVVMTVQFFLTLALHRMLLPNEIRP</sequence>
<dbReference type="GO" id="GO:0016020">
    <property type="term" value="C:membrane"/>
    <property type="evidence" value="ECO:0007669"/>
    <property type="project" value="InterPro"/>
</dbReference>
<protein>
    <submittedName>
        <fullName evidence="2">CDP-alcohol phosphatidyltransferase family protein</fullName>
    </submittedName>
</protein>
<proteinExistence type="predicted"/>
<feature type="transmembrane region" description="Helical" evidence="1">
    <location>
        <begin position="44"/>
        <end position="62"/>
    </location>
</feature>
<organism evidence="2 3">
    <name type="scientific">Candidatus Nitrohelix vancouverensis</name>
    <dbReference type="NCBI Taxonomy" id="2705534"/>
    <lineage>
        <taxon>Bacteria</taxon>
        <taxon>Pseudomonadati</taxon>
        <taxon>Nitrospinota/Tectimicrobiota group</taxon>
        <taxon>Nitrospinota</taxon>
        <taxon>Nitrospinia</taxon>
        <taxon>Nitrospinales</taxon>
        <taxon>Nitrospinaceae</taxon>
        <taxon>Candidatus Nitrohelix</taxon>
    </lineage>
</organism>
<keyword evidence="1" id="KW-0472">Membrane</keyword>
<gene>
    <name evidence="2" type="ORF">G3M78_05945</name>
</gene>
<dbReference type="EMBL" id="CP048620">
    <property type="protein sequence ID" value="QPJ64951.1"/>
    <property type="molecule type" value="Genomic_DNA"/>
</dbReference>
<evidence type="ECO:0000256" key="1">
    <source>
        <dbReference type="SAM" id="Phobius"/>
    </source>
</evidence>
<keyword evidence="1" id="KW-0812">Transmembrane</keyword>
<dbReference type="Pfam" id="PF01066">
    <property type="entry name" value="CDP-OH_P_transf"/>
    <property type="match status" value="1"/>
</dbReference>
<keyword evidence="2" id="KW-0808">Transferase</keyword>
<accession>A0A7T0G375</accession>
<evidence type="ECO:0000313" key="3">
    <source>
        <dbReference type="Proteomes" id="UP000594464"/>
    </source>
</evidence>
<feature type="transmembrane region" description="Helical" evidence="1">
    <location>
        <begin position="234"/>
        <end position="253"/>
    </location>
</feature>
<dbReference type="Gene3D" id="1.20.120.1760">
    <property type="match status" value="1"/>
</dbReference>
<feature type="transmembrane region" description="Helical" evidence="1">
    <location>
        <begin position="100"/>
        <end position="121"/>
    </location>
</feature>
<dbReference type="GO" id="GO:0008654">
    <property type="term" value="P:phospholipid biosynthetic process"/>
    <property type="evidence" value="ECO:0007669"/>
    <property type="project" value="InterPro"/>
</dbReference>
<name>A0A7T0G375_9BACT</name>
<dbReference type="InterPro" id="IPR043130">
    <property type="entry name" value="CDP-OH_PTrfase_TM_dom"/>
</dbReference>
<evidence type="ECO:0000313" key="2">
    <source>
        <dbReference type="EMBL" id="QPJ64951.1"/>
    </source>
</evidence>
<reference evidence="3" key="1">
    <citation type="submission" date="2020-02" db="EMBL/GenBank/DDBJ databases">
        <title>Genomic and physiological characterization of two novel Nitrospinaceae genera.</title>
        <authorList>
            <person name="Mueller A.J."/>
            <person name="Jung M.-Y."/>
            <person name="Strachan C.R."/>
            <person name="Herbold C.W."/>
            <person name="Kirkegaard R.H."/>
            <person name="Daims H."/>
        </authorList>
    </citation>
    <scope>NUCLEOTIDE SEQUENCE [LARGE SCALE GENOMIC DNA]</scope>
</reference>
<dbReference type="KEGG" id="nva:G3M78_05945"/>
<dbReference type="InterPro" id="IPR000462">
    <property type="entry name" value="CDP-OH_P_trans"/>
</dbReference>
<dbReference type="GO" id="GO:0016780">
    <property type="term" value="F:phosphotransferase activity, for other substituted phosphate groups"/>
    <property type="evidence" value="ECO:0007669"/>
    <property type="project" value="InterPro"/>
</dbReference>
<dbReference type="Proteomes" id="UP000594464">
    <property type="component" value="Chromosome"/>
</dbReference>
<keyword evidence="1" id="KW-1133">Transmembrane helix</keyword>